<dbReference type="RefSeq" id="WP_162471131.1">
    <property type="nucleotide sequence ID" value="NZ_CATKPL010000008.1"/>
</dbReference>
<proteinExistence type="predicted"/>
<accession>A0AAQ0IN29</accession>
<reference evidence="1 2" key="2">
    <citation type="journal article" date="2016" name="Front. Microbiol.">
        <title>When Genome-Based Approach Meets the 'Old but Good': Revealing Genes Involved in the Antibacterial Activity of Pseudomonas sp. P482 against Soft Rot Pathogens.</title>
        <authorList>
            <person name="Krzyzanowska D.M."/>
            <person name="Ossowicki A."/>
            <person name="Rajewska M."/>
            <person name="Maciag T."/>
            <person name="Jablonska M."/>
            <person name="Obuchowski M."/>
            <person name="Heeb S."/>
            <person name="Jafra S."/>
        </authorList>
    </citation>
    <scope>NUCLEOTIDE SEQUENCE [LARGE SCALE GENOMIC DNA]</scope>
    <source>
        <strain evidence="1 2">P482</strain>
    </source>
</reference>
<gene>
    <name evidence="1" type="ORF">BV82_07620</name>
</gene>
<dbReference type="GeneID" id="98282140"/>
<dbReference type="EMBL" id="CP071706">
    <property type="protein sequence ID" value="QWE81221.1"/>
    <property type="molecule type" value="Genomic_DNA"/>
</dbReference>
<dbReference type="Proteomes" id="UP000027121">
    <property type="component" value="Chromosome"/>
</dbReference>
<reference evidence="1 2" key="1">
    <citation type="journal article" date="2014" name="Genome Announc.">
        <title>Genome Sequence of Pseudomonas sp. Strain P482, a Tomato Rhizosphere Isolate with Broad-Spectrum Antimicrobial Activity.</title>
        <authorList>
            <person name="Krzyzanowska D.M."/>
            <person name="Ossowicki A."/>
            <person name="Jafra S."/>
        </authorList>
    </citation>
    <scope>NUCLEOTIDE SEQUENCE [LARGE SCALE GENOMIC DNA]</scope>
    <source>
        <strain evidence="1 2">P482</strain>
    </source>
</reference>
<evidence type="ECO:0000313" key="2">
    <source>
        <dbReference type="Proteomes" id="UP000027121"/>
    </source>
</evidence>
<dbReference type="AlphaFoldDB" id="A0AAQ0IN29"/>
<protein>
    <submittedName>
        <fullName evidence="1">Uncharacterized protein</fullName>
    </submittedName>
</protein>
<keyword evidence="2" id="KW-1185">Reference proteome</keyword>
<sequence>MANRIALVMGVKTRMGYISLISSNGPAIRQKSDENLRLNRIRLVTTELRTFTRAAKKIFS</sequence>
<evidence type="ECO:0000313" key="1">
    <source>
        <dbReference type="EMBL" id="QWE81221.1"/>
    </source>
</evidence>
<name>A0AAQ0IN29_9PSED</name>
<dbReference type="KEGG" id="pdw:BV82_07620"/>
<organism evidence="1 2">
    <name type="scientific">Pseudomonas donghuensis</name>
    <dbReference type="NCBI Taxonomy" id="1163398"/>
    <lineage>
        <taxon>Bacteria</taxon>
        <taxon>Pseudomonadati</taxon>
        <taxon>Pseudomonadota</taxon>
        <taxon>Gammaproteobacteria</taxon>
        <taxon>Pseudomonadales</taxon>
        <taxon>Pseudomonadaceae</taxon>
        <taxon>Pseudomonas</taxon>
    </lineage>
</organism>